<organism evidence="12 13">
    <name type="scientific">Cellulomonas xiejunii</name>
    <dbReference type="NCBI Taxonomy" id="2968083"/>
    <lineage>
        <taxon>Bacteria</taxon>
        <taxon>Bacillati</taxon>
        <taxon>Actinomycetota</taxon>
        <taxon>Actinomycetes</taxon>
        <taxon>Micrococcales</taxon>
        <taxon>Cellulomonadaceae</taxon>
        <taxon>Cellulomonas</taxon>
    </lineage>
</organism>
<keyword evidence="5 10" id="KW-0479">Metal-binding</keyword>
<feature type="binding site" evidence="10">
    <location>
        <position position="33"/>
    </location>
    <ligand>
        <name>Mn(2+)</name>
        <dbReference type="ChEBI" id="CHEBI:29035"/>
    </ligand>
</feature>
<feature type="domain" description="Nudix hydrolase" evidence="11">
    <location>
        <begin position="31"/>
        <end position="169"/>
    </location>
</feature>
<gene>
    <name evidence="10 12" type="primary">idi</name>
    <name evidence="12" type="ORF">NP048_15640</name>
</gene>
<sequence>MAETDLVELVDEDGRGTGSTTVGEAHAAPGRLHRAFSVVLTRSDGQMLLQRRADAKLRFPGLWTNSCCGHPLPGSDVRDRAALRVREELGVELVDAREVGTFVYRAADASSGHVEREHDHVIVGRCAGDLRPDPDEVSQTEWVTSQRAHELVAAGLVTPWFADVLRLVDTATDATV</sequence>
<evidence type="ECO:0000259" key="11">
    <source>
        <dbReference type="PROSITE" id="PS51462"/>
    </source>
</evidence>
<keyword evidence="7 10" id="KW-0464">Manganese</keyword>
<evidence type="ECO:0000256" key="2">
    <source>
        <dbReference type="ARBA" id="ARBA00007579"/>
    </source>
</evidence>
<feature type="binding site" evidence="10">
    <location>
        <position position="115"/>
    </location>
    <ligand>
        <name>Mn(2+)</name>
        <dbReference type="ChEBI" id="CHEBI:29035"/>
    </ligand>
</feature>
<dbReference type="InterPro" id="IPR000086">
    <property type="entry name" value="NUDIX_hydrolase_dom"/>
</dbReference>
<comment type="cofactor">
    <cofactor evidence="10">
        <name>Mn(2+)</name>
        <dbReference type="ChEBI" id="CHEBI:29035"/>
    </cofactor>
    <text evidence="10">Binds 1 Mn(2+) ion per subunit.</text>
</comment>
<evidence type="ECO:0000256" key="10">
    <source>
        <dbReference type="HAMAP-Rule" id="MF_00202"/>
    </source>
</evidence>
<dbReference type="Proteomes" id="UP001316384">
    <property type="component" value="Chromosome"/>
</dbReference>
<dbReference type="PANTHER" id="PTHR10885:SF0">
    <property type="entry name" value="ISOPENTENYL-DIPHOSPHATE DELTA-ISOMERASE"/>
    <property type="match status" value="1"/>
</dbReference>
<dbReference type="InterPro" id="IPR011876">
    <property type="entry name" value="IsopentenylPP_isomerase_typ1"/>
</dbReference>
<evidence type="ECO:0000256" key="7">
    <source>
        <dbReference type="ARBA" id="ARBA00023211"/>
    </source>
</evidence>
<keyword evidence="8 10" id="KW-0414">Isoprene biosynthesis</keyword>
<keyword evidence="6 10" id="KW-0460">Magnesium</keyword>
<dbReference type="RefSeq" id="WP_227576547.1">
    <property type="nucleotide sequence ID" value="NZ_CP101987.1"/>
</dbReference>
<dbReference type="InterPro" id="IPR056375">
    <property type="entry name" value="Idi_bact"/>
</dbReference>
<keyword evidence="4 10" id="KW-0963">Cytoplasm</keyword>
<evidence type="ECO:0000313" key="13">
    <source>
        <dbReference type="Proteomes" id="UP001316384"/>
    </source>
</evidence>
<dbReference type="SUPFAM" id="SSF55811">
    <property type="entry name" value="Nudix"/>
    <property type="match status" value="1"/>
</dbReference>
<dbReference type="PIRSF" id="PIRSF018427">
    <property type="entry name" value="Isopntndiph_ism"/>
    <property type="match status" value="1"/>
</dbReference>
<comment type="function">
    <text evidence="10">Catalyzes the 1,3-allylic rearrangement of the homoallylic substrate isopentenyl (IPP) to its highly electrophilic allylic isomer, dimethylallyl diphosphate (DMAPP).</text>
</comment>
<dbReference type="Gene3D" id="3.90.79.10">
    <property type="entry name" value="Nucleoside Triphosphate Pyrophosphohydrolase"/>
    <property type="match status" value="1"/>
</dbReference>
<name>A0ABY5KLI4_9CELL</name>
<protein>
    <recommendedName>
        <fullName evidence="3 10">Isopentenyl-diphosphate Delta-isomerase</fullName>
        <shortName evidence="10">IPP isomerase</shortName>
        <ecNumber evidence="3 10">5.3.3.2</ecNumber>
    </recommendedName>
    <alternativeName>
        <fullName evidence="10">IPP:DMAPP isomerase</fullName>
    </alternativeName>
    <alternativeName>
        <fullName evidence="10">Isopentenyl pyrophosphate isomerase</fullName>
    </alternativeName>
</protein>
<dbReference type="HAMAP" id="MF_00202">
    <property type="entry name" value="Idi"/>
    <property type="match status" value="1"/>
</dbReference>
<evidence type="ECO:0000256" key="9">
    <source>
        <dbReference type="ARBA" id="ARBA00023235"/>
    </source>
</evidence>
<dbReference type="EC" id="5.3.3.2" evidence="3 10"/>
<feature type="binding site" evidence="10">
    <location>
        <position position="88"/>
    </location>
    <ligand>
        <name>Mg(2+)</name>
        <dbReference type="ChEBI" id="CHEBI:18420"/>
    </ligand>
</feature>
<feature type="binding site" evidence="10">
    <location>
        <position position="26"/>
    </location>
    <ligand>
        <name>Mn(2+)</name>
        <dbReference type="ChEBI" id="CHEBI:29035"/>
    </ligand>
</feature>
<comment type="cofactor">
    <cofactor evidence="10">
        <name>Mg(2+)</name>
        <dbReference type="ChEBI" id="CHEBI:18420"/>
    </cofactor>
    <text evidence="10">Binds 1 Mg(2+) ion per subunit. The magnesium ion binds only when substrate is bound.</text>
</comment>
<dbReference type="Pfam" id="PF00293">
    <property type="entry name" value="NUDIX"/>
    <property type="match status" value="1"/>
</dbReference>
<evidence type="ECO:0000256" key="6">
    <source>
        <dbReference type="ARBA" id="ARBA00022842"/>
    </source>
</evidence>
<dbReference type="GO" id="GO:0004452">
    <property type="term" value="F:isopentenyl-diphosphate delta-isomerase activity"/>
    <property type="evidence" value="ECO:0007669"/>
    <property type="project" value="UniProtKB-EC"/>
</dbReference>
<dbReference type="NCBIfam" id="NF002995">
    <property type="entry name" value="PRK03759.1"/>
    <property type="match status" value="1"/>
</dbReference>
<evidence type="ECO:0000256" key="1">
    <source>
        <dbReference type="ARBA" id="ARBA00004826"/>
    </source>
</evidence>
<evidence type="ECO:0000256" key="4">
    <source>
        <dbReference type="ARBA" id="ARBA00022490"/>
    </source>
</evidence>
<dbReference type="InterPro" id="IPR015797">
    <property type="entry name" value="NUDIX_hydrolase-like_dom_sf"/>
</dbReference>
<comment type="similarity">
    <text evidence="2 10">Belongs to the IPP isomerase type 1 family.</text>
</comment>
<feature type="binding site" evidence="10">
    <location>
        <position position="117"/>
    </location>
    <ligand>
        <name>Mn(2+)</name>
        <dbReference type="ChEBI" id="CHEBI:29035"/>
    </ligand>
</feature>
<keyword evidence="9 10" id="KW-0413">Isomerase</keyword>
<evidence type="ECO:0000256" key="3">
    <source>
        <dbReference type="ARBA" id="ARBA00012057"/>
    </source>
</evidence>
<comment type="pathway">
    <text evidence="1 10">Isoprenoid biosynthesis; dimethylallyl diphosphate biosynthesis; dimethylallyl diphosphate from isopentenyl diphosphate: step 1/1.</text>
</comment>
<comment type="subcellular location">
    <subcellularLocation>
        <location evidence="10">Cytoplasm</location>
    </subcellularLocation>
</comment>
<evidence type="ECO:0000313" key="12">
    <source>
        <dbReference type="EMBL" id="UUI71210.1"/>
    </source>
</evidence>
<feature type="active site" evidence="10">
    <location>
        <position position="68"/>
    </location>
</feature>
<evidence type="ECO:0000256" key="8">
    <source>
        <dbReference type="ARBA" id="ARBA00023229"/>
    </source>
</evidence>
<proteinExistence type="inferred from homology"/>
<dbReference type="NCBIfam" id="TIGR02150">
    <property type="entry name" value="IPP_isom_1"/>
    <property type="match status" value="1"/>
</dbReference>
<evidence type="ECO:0000256" key="5">
    <source>
        <dbReference type="ARBA" id="ARBA00022723"/>
    </source>
</evidence>
<keyword evidence="13" id="KW-1185">Reference proteome</keyword>
<dbReference type="EMBL" id="CP101987">
    <property type="protein sequence ID" value="UUI71210.1"/>
    <property type="molecule type" value="Genomic_DNA"/>
</dbReference>
<feature type="binding site" evidence="10">
    <location>
        <position position="70"/>
    </location>
    <ligand>
        <name>Mn(2+)</name>
        <dbReference type="ChEBI" id="CHEBI:29035"/>
    </ligand>
</feature>
<dbReference type="PROSITE" id="PS51462">
    <property type="entry name" value="NUDIX"/>
    <property type="match status" value="1"/>
</dbReference>
<feature type="active site" evidence="10">
    <location>
        <position position="117"/>
    </location>
</feature>
<reference evidence="12 13" key="1">
    <citation type="submission" date="2022-07" db="EMBL/GenBank/DDBJ databases">
        <title>Novel species in genus cellulomonas.</title>
        <authorList>
            <person name="Ye L."/>
        </authorList>
    </citation>
    <scope>NUCLEOTIDE SEQUENCE [LARGE SCALE GENOMIC DNA]</scope>
    <source>
        <strain evidence="13">zg-B89</strain>
    </source>
</reference>
<comment type="catalytic activity">
    <reaction evidence="10">
        <text>isopentenyl diphosphate = dimethylallyl diphosphate</text>
        <dbReference type="Rhea" id="RHEA:23284"/>
        <dbReference type="ChEBI" id="CHEBI:57623"/>
        <dbReference type="ChEBI" id="CHEBI:128769"/>
        <dbReference type="EC" id="5.3.3.2"/>
    </reaction>
</comment>
<dbReference type="PANTHER" id="PTHR10885">
    <property type="entry name" value="ISOPENTENYL-DIPHOSPHATE DELTA-ISOMERASE"/>
    <property type="match status" value="1"/>
</dbReference>
<dbReference type="CDD" id="cd02885">
    <property type="entry name" value="NUDIX_IPP_Isomerase"/>
    <property type="match status" value="1"/>
</dbReference>
<accession>A0ABY5KLI4</accession>